<organism evidence="1 2">
    <name type="scientific">Sphingomonas panacisoli</name>
    <dbReference type="NCBI Taxonomy" id="1813879"/>
    <lineage>
        <taxon>Bacteria</taxon>
        <taxon>Pseudomonadati</taxon>
        <taxon>Pseudomonadota</taxon>
        <taxon>Alphaproteobacteria</taxon>
        <taxon>Sphingomonadales</taxon>
        <taxon>Sphingomonadaceae</taxon>
        <taxon>Sphingomonas</taxon>
    </lineage>
</organism>
<dbReference type="RefSeq" id="WP_146569424.1">
    <property type="nucleotide sequence ID" value="NZ_CP042306.1"/>
</dbReference>
<evidence type="ECO:0000313" key="1">
    <source>
        <dbReference type="EMBL" id="QDZ06340.1"/>
    </source>
</evidence>
<gene>
    <name evidence="1" type="ORF">FPZ24_01685</name>
</gene>
<keyword evidence="2" id="KW-1185">Reference proteome</keyword>
<dbReference type="Proteomes" id="UP000315673">
    <property type="component" value="Chromosome"/>
</dbReference>
<dbReference type="InterPro" id="IPR010836">
    <property type="entry name" value="SapC"/>
</dbReference>
<protein>
    <submittedName>
        <fullName evidence="1">SapC family protein</fullName>
    </submittedName>
</protein>
<sequence length="258" mass="28875">MASAPQSLPLFYNTLEPLSSEAHAKFKVRLTEGADFLVNQHAIPVTVDEFPLVQRQMPIIFSQGDDSVPLALMGLNEGVNVFIDEKGQLRDPYTYVPAYIRRYPYLLARLTPDAEELTLCFDPTSPTIGDFEEGDPLFENGEATPLVQNILDFSQQFEEAGARTGAFMNEIKELDLLMDGEVSIQPEGVDKPFIYSGFKMISEEKLTALRGDQLRKIVQSGLLPLIYAHLFSLSVMREIFTRQMQLGLMPAPQLQPTA</sequence>
<reference evidence="1 2" key="1">
    <citation type="submission" date="2019-07" db="EMBL/GenBank/DDBJ databases">
        <title>Full genome sequence of Sphingomonas sp. 4R-6-7(HKS19).</title>
        <authorList>
            <person name="Im W.-T."/>
        </authorList>
    </citation>
    <scope>NUCLEOTIDE SEQUENCE [LARGE SCALE GENOMIC DNA]</scope>
    <source>
        <strain evidence="1 2">HKS19</strain>
    </source>
</reference>
<dbReference type="AlphaFoldDB" id="A0A5B8LGT5"/>
<proteinExistence type="predicted"/>
<accession>A0A5B8LGT5</accession>
<dbReference type="OrthoDB" id="9806524at2"/>
<dbReference type="EMBL" id="CP042306">
    <property type="protein sequence ID" value="QDZ06340.1"/>
    <property type="molecule type" value="Genomic_DNA"/>
</dbReference>
<evidence type="ECO:0000313" key="2">
    <source>
        <dbReference type="Proteomes" id="UP000315673"/>
    </source>
</evidence>
<name>A0A5B8LGT5_9SPHN</name>
<dbReference type="Pfam" id="PF07277">
    <property type="entry name" value="SapC"/>
    <property type="match status" value="1"/>
</dbReference>
<dbReference type="KEGG" id="spai:FPZ24_01685"/>